<dbReference type="PANTHER" id="PTHR38471">
    <property type="entry name" value="FOUR HELIX BUNDLE PROTEIN"/>
    <property type="match status" value="1"/>
</dbReference>
<keyword evidence="2" id="KW-1185">Reference proteome</keyword>
<dbReference type="Pfam" id="PF05635">
    <property type="entry name" value="23S_rRNA_IVP"/>
    <property type="match status" value="1"/>
</dbReference>
<accession>A0A7M1S5E5</accession>
<dbReference type="AlphaFoldDB" id="A0A7M1S5E5"/>
<dbReference type="InterPro" id="IPR012657">
    <property type="entry name" value="23S_rRNA-intervening_sequence"/>
</dbReference>
<proteinExistence type="predicted"/>
<name>A0A7M1S5E5_9BACT</name>
<dbReference type="KEGG" id="sinu:IMZ28_01670"/>
<evidence type="ECO:0000313" key="2">
    <source>
        <dbReference type="Proteomes" id="UP000595074"/>
    </source>
</evidence>
<dbReference type="PIRSF" id="PIRSF035652">
    <property type="entry name" value="CHP02436"/>
    <property type="match status" value="1"/>
</dbReference>
<dbReference type="PANTHER" id="PTHR38471:SF2">
    <property type="entry name" value="FOUR HELIX BUNDLE PROTEIN"/>
    <property type="match status" value="1"/>
</dbReference>
<dbReference type="EMBL" id="CP063164">
    <property type="protein sequence ID" value="QOR62211.1"/>
    <property type="molecule type" value="Genomic_DNA"/>
</dbReference>
<gene>
    <name evidence="1" type="ORF">IMZ28_01670</name>
</gene>
<evidence type="ECO:0000313" key="1">
    <source>
        <dbReference type="EMBL" id="QOR62211.1"/>
    </source>
</evidence>
<reference evidence="1 2" key="1">
    <citation type="submission" date="2020-10" db="EMBL/GenBank/DDBJ databases">
        <title>The genome of sulfurovum sp.</title>
        <authorList>
            <person name="Xie S."/>
            <person name="Shao Z."/>
            <person name="Jiang L."/>
        </authorList>
    </citation>
    <scope>NUCLEOTIDE SEQUENCE [LARGE SCALE GENOMIC DNA]</scope>
    <source>
        <strain evidence="1 2">ST-419</strain>
    </source>
</reference>
<dbReference type="InterPro" id="IPR036583">
    <property type="entry name" value="23S_rRNA_IVS_sf"/>
</dbReference>
<organism evidence="1 2">
    <name type="scientific">Sulfurovum indicum</name>
    <dbReference type="NCBI Taxonomy" id="2779528"/>
    <lineage>
        <taxon>Bacteria</taxon>
        <taxon>Pseudomonadati</taxon>
        <taxon>Campylobacterota</taxon>
        <taxon>Epsilonproteobacteria</taxon>
        <taxon>Campylobacterales</taxon>
        <taxon>Sulfurovaceae</taxon>
        <taxon>Sulfurovum</taxon>
    </lineage>
</organism>
<dbReference type="Gene3D" id="1.20.1440.60">
    <property type="entry name" value="23S rRNA-intervening sequence"/>
    <property type="match status" value="1"/>
</dbReference>
<sequence length="120" mass="13739">MRCFLSVLVDKSYGFAIRVVKLSIYLNNEKKEYTLSKQLLRSGTAIGALIAEAQYAQSKADFINKLQIALKEANESKYWIRLLHDTEFLTLQMFESILPDIEALIKMLTSSINTTKERTT</sequence>
<dbReference type="SUPFAM" id="SSF158446">
    <property type="entry name" value="IVS-encoded protein-like"/>
    <property type="match status" value="1"/>
</dbReference>
<protein>
    <submittedName>
        <fullName evidence="1">Four helix bundle protein</fullName>
    </submittedName>
</protein>
<dbReference type="NCBIfam" id="TIGR02436">
    <property type="entry name" value="four helix bundle protein"/>
    <property type="match status" value="1"/>
</dbReference>
<dbReference type="Proteomes" id="UP000595074">
    <property type="component" value="Chromosome"/>
</dbReference>